<dbReference type="InterPro" id="IPR010158">
    <property type="entry name" value="Amidase_Cbmase"/>
</dbReference>
<accession>A0A942DZQ4</accession>
<feature type="binding site" evidence="3">
    <location>
        <position position="98"/>
    </location>
    <ligand>
        <name>Zn(2+)</name>
        <dbReference type="ChEBI" id="CHEBI:29105"/>
        <label>1</label>
    </ligand>
</feature>
<gene>
    <name evidence="4" type="ORF">KEU06_20675</name>
</gene>
<dbReference type="SUPFAM" id="SSF53187">
    <property type="entry name" value="Zn-dependent exopeptidases"/>
    <property type="match status" value="1"/>
</dbReference>
<proteinExistence type="inferred from homology"/>
<keyword evidence="3" id="KW-0479">Metal-binding</keyword>
<feature type="binding site" evidence="3">
    <location>
        <position position="389"/>
    </location>
    <ligand>
        <name>Zn(2+)</name>
        <dbReference type="ChEBI" id="CHEBI:29105"/>
        <label>2</label>
    </ligand>
</feature>
<evidence type="ECO:0000256" key="3">
    <source>
        <dbReference type="PIRSR" id="PIRSR001235-1"/>
    </source>
</evidence>
<comment type="caution">
    <text evidence="4">The sequence shown here is derived from an EMBL/GenBank/DDBJ whole genome shotgun (WGS) entry which is preliminary data.</text>
</comment>
<keyword evidence="5" id="KW-1185">Reference proteome</keyword>
<feature type="binding site" evidence="3">
    <location>
        <position position="87"/>
    </location>
    <ligand>
        <name>Zn(2+)</name>
        <dbReference type="ChEBI" id="CHEBI:29105"/>
        <label>1</label>
    </ligand>
</feature>
<organism evidence="4 5">
    <name type="scientific">Pseudaminobacter soli</name>
    <name type="common">ex Zhang et al. 2022</name>
    <dbReference type="NCBI Taxonomy" id="2831468"/>
    <lineage>
        <taxon>Bacteria</taxon>
        <taxon>Pseudomonadati</taxon>
        <taxon>Pseudomonadota</taxon>
        <taxon>Alphaproteobacteria</taxon>
        <taxon>Hyphomicrobiales</taxon>
        <taxon>Phyllobacteriaceae</taxon>
        <taxon>Pseudaminobacter</taxon>
    </lineage>
</organism>
<dbReference type="NCBIfam" id="TIGR01879">
    <property type="entry name" value="hydantase"/>
    <property type="match status" value="1"/>
</dbReference>
<dbReference type="Gene3D" id="3.40.630.10">
    <property type="entry name" value="Zn peptidases"/>
    <property type="match status" value="1"/>
</dbReference>
<evidence type="ECO:0000256" key="1">
    <source>
        <dbReference type="ARBA" id="ARBA00006153"/>
    </source>
</evidence>
<feature type="binding site" evidence="3">
    <location>
        <position position="197"/>
    </location>
    <ligand>
        <name>Zn(2+)</name>
        <dbReference type="ChEBI" id="CHEBI:29105"/>
        <label>1</label>
    </ligand>
</feature>
<dbReference type="GO" id="GO:0046872">
    <property type="term" value="F:metal ion binding"/>
    <property type="evidence" value="ECO:0007669"/>
    <property type="project" value="UniProtKB-KW"/>
</dbReference>
<dbReference type="Proteomes" id="UP000680348">
    <property type="component" value="Unassembled WGS sequence"/>
</dbReference>
<feature type="binding site" evidence="3">
    <location>
        <position position="98"/>
    </location>
    <ligand>
        <name>Zn(2+)</name>
        <dbReference type="ChEBI" id="CHEBI:29105"/>
        <label>2</label>
    </ligand>
</feature>
<evidence type="ECO:0000313" key="4">
    <source>
        <dbReference type="EMBL" id="MBS3651029.1"/>
    </source>
</evidence>
<dbReference type="SUPFAM" id="SSF55031">
    <property type="entry name" value="Bacterial exopeptidase dimerisation domain"/>
    <property type="match status" value="1"/>
</dbReference>
<dbReference type="AlphaFoldDB" id="A0A942DZQ4"/>
<protein>
    <submittedName>
        <fullName evidence="4">Zn-dependent hydrolase</fullName>
    </submittedName>
</protein>
<dbReference type="GO" id="GO:0016813">
    <property type="term" value="F:hydrolase activity, acting on carbon-nitrogen (but not peptide) bonds, in linear amidines"/>
    <property type="evidence" value="ECO:0007669"/>
    <property type="project" value="InterPro"/>
</dbReference>
<keyword evidence="3" id="KW-0862">Zinc</keyword>
<keyword evidence="2 4" id="KW-0378">Hydrolase</keyword>
<feature type="binding site" evidence="3">
    <location>
        <position position="133"/>
    </location>
    <ligand>
        <name>Zn(2+)</name>
        <dbReference type="ChEBI" id="CHEBI:29105"/>
        <label>2</label>
    </ligand>
</feature>
<comment type="cofactor">
    <cofactor evidence="3">
        <name>Zn(2+)</name>
        <dbReference type="ChEBI" id="CHEBI:29105"/>
    </cofactor>
    <text evidence="3">Binds 2 Zn(2+) ions per subunit.</text>
</comment>
<dbReference type="RefSeq" id="WP_188256573.1">
    <property type="nucleotide sequence ID" value="NZ_JABVCF010000011.1"/>
</dbReference>
<dbReference type="PANTHER" id="PTHR32494:SF5">
    <property type="entry name" value="ALLANTOATE AMIDOHYDROLASE"/>
    <property type="match status" value="1"/>
</dbReference>
<reference evidence="4" key="1">
    <citation type="submission" date="2021-04" db="EMBL/GenBank/DDBJ databases">
        <title>Pseudaminobacter soli sp. nov., isolated from paddy soil contaminated by heavy metals.</title>
        <authorList>
            <person name="Zhang K."/>
        </authorList>
    </citation>
    <scope>NUCLEOTIDE SEQUENCE</scope>
    <source>
        <strain evidence="4">19-2017</strain>
    </source>
</reference>
<dbReference type="PANTHER" id="PTHR32494">
    <property type="entry name" value="ALLANTOATE DEIMINASE-RELATED"/>
    <property type="match status" value="1"/>
</dbReference>
<name>A0A942DZQ4_9HYPH</name>
<dbReference type="Pfam" id="PF01546">
    <property type="entry name" value="Peptidase_M20"/>
    <property type="match status" value="1"/>
</dbReference>
<evidence type="ECO:0000313" key="5">
    <source>
        <dbReference type="Proteomes" id="UP000680348"/>
    </source>
</evidence>
<sequence length="416" mass="45149">MQNTASPLIEISPELVERYVLELASYGAVQATGVSRTVYSPEWVGATERYVEWCTEAGLEVNRDAVGNVWGKLKGREPGKSIVSGSHIDSQTPGGRYDGALGAVAALIALRALREQFGAPKRTIEAVAFCEEESSRFPSANYWGSRAITGRIAPDDPDRVIGFSGESIAEAMRDVGLDPARIAEASRDDIEHFIELHIEQGPILEQAGLPVAIVSAITGIRHYRAEIRGTQNHAGAFPMDLRRDPLAGFAEIASGLINTAHRMGRPAVTTIGRVIVEPNYPGIIPSRVEFTIDARHPDPEARRRLYAAHENLMTEVASRRGLDIHWETMLDHEPAPSNLEIVSVLERVARDQGVPTMLMASGAGHDSQQMAAIAKVAMIFVRSKDGRSHTPDEFSSVEDIVAGIRVLAAGLHALAY</sequence>
<dbReference type="EMBL" id="JAGWCR010000011">
    <property type="protein sequence ID" value="MBS3651029.1"/>
    <property type="molecule type" value="Genomic_DNA"/>
</dbReference>
<comment type="similarity">
    <text evidence="1">Belongs to the peptidase M20 family.</text>
</comment>
<dbReference type="PIRSF" id="PIRSF001235">
    <property type="entry name" value="Amidase_carbamoylase"/>
    <property type="match status" value="1"/>
</dbReference>
<dbReference type="CDD" id="cd03884">
    <property type="entry name" value="M20_bAS"/>
    <property type="match status" value="1"/>
</dbReference>
<dbReference type="Gene3D" id="3.30.70.360">
    <property type="match status" value="1"/>
</dbReference>
<evidence type="ECO:0000256" key="2">
    <source>
        <dbReference type="ARBA" id="ARBA00022801"/>
    </source>
</evidence>
<dbReference type="InterPro" id="IPR002933">
    <property type="entry name" value="Peptidase_M20"/>
</dbReference>
<dbReference type="InterPro" id="IPR036264">
    <property type="entry name" value="Bact_exopeptidase_dim_dom"/>
</dbReference>